<keyword evidence="9" id="KW-1185">Reference proteome</keyword>
<dbReference type="GO" id="GO:0008168">
    <property type="term" value="F:methyltransferase activity"/>
    <property type="evidence" value="ECO:0007669"/>
    <property type="project" value="UniProtKB-KW"/>
</dbReference>
<comment type="caution">
    <text evidence="8">The sequence shown here is derived from an EMBL/GenBank/DDBJ whole genome shotgun (WGS) entry which is preliminary data.</text>
</comment>
<reference evidence="8 9" key="1">
    <citation type="submission" date="2018-10" db="EMBL/GenBank/DDBJ databases">
        <authorList>
            <person name="Grouzdev D.S."/>
            <person name="Krutkina M.S."/>
            <person name="Tourova T.P."/>
            <person name="Nazina T.N."/>
        </authorList>
    </citation>
    <scope>NUCLEOTIDE SEQUENCE [LARGE SCALE GENOMIC DNA]</scope>
    <source>
        <strain evidence="8 9">435</strain>
    </source>
</reference>
<dbReference type="GO" id="GO:0006730">
    <property type="term" value="P:one-carbon metabolic process"/>
    <property type="evidence" value="ECO:0007669"/>
    <property type="project" value="InterPro"/>
</dbReference>
<protein>
    <submittedName>
        <fullName evidence="8">MtaA/CmuA family methyltransferase</fullName>
        <ecNumber evidence="8">2.1.1.-</ecNumber>
    </submittedName>
</protein>
<proteinExistence type="predicted"/>
<keyword evidence="6" id="KW-0484">Methanogenesis</keyword>
<dbReference type="InterPro" id="IPR038071">
    <property type="entry name" value="UROD/MetE-like_sf"/>
</dbReference>
<evidence type="ECO:0000256" key="3">
    <source>
        <dbReference type="ARBA" id="ARBA00022679"/>
    </source>
</evidence>
<dbReference type="PANTHER" id="PTHR47099">
    <property type="entry name" value="METHYLCOBAMIDE:COM METHYLTRANSFERASE MTBA"/>
    <property type="match status" value="1"/>
</dbReference>
<dbReference type="AlphaFoldDB" id="A0A494X022"/>
<dbReference type="InterPro" id="IPR006360">
    <property type="entry name" value="Mtase_MtaA_CmuA"/>
</dbReference>
<dbReference type="NCBIfam" id="NF004889">
    <property type="entry name" value="PRK06252.1"/>
    <property type="match status" value="1"/>
</dbReference>
<evidence type="ECO:0000313" key="8">
    <source>
        <dbReference type="EMBL" id="RKO67952.1"/>
    </source>
</evidence>
<dbReference type="Pfam" id="PF01208">
    <property type="entry name" value="URO-D"/>
    <property type="match status" value="1"/>
</dbReference>
<dbReference type="EC" id="2.1.1.-" evidence="8"/>
<accession>A0A494X022</accession>
<dbReference type="GO" id="GO:0015948">
    <property type="term" value="P:methanogenesis"/>
    <property type="evidence" value="ECO:0007669"/>
    <property type="project" value="UniProtKB-KW"/>
</dbReference>
<evidence type="ECO:0000313" key="9">
    <source>
        <dbReference type="Proteomes" id="UP000271256"/>
    </source>
</evidence>
<dbReference type="GO" id="GO:0004853">
    <property type="term" value="F:uroporphyrinogen decarboxylase activity"/>
    <property type="evidence" value="ECO:0007669"/>
    <property type="project" value="InterPro"/>
</dbReference>
<dbReference type="InterPro" id="IPR052024">
    <property type="entry name" value="Methanogen_methyltrans"/>
</dbReference>
<dbReference type="Gene3D" id="3.20.20.210">
    <property type="match status" value="1"/>
</dbReference>
<evidence type="ECO:0000259" key="7">
    <source>
        <dbReference type="Pfam" id="PF01208"/>
    </source>
</evidence>
<evidence type="ECO:0000256" key="5">
    <source>
        <dbReference type="ARBA" id="ARBA00022833"/>
    </source>
</evidence>
<dbReference type="PANTHER" id="PTHR47099:SF1">
    <property type="entry name" value="METHYLCOBAMIDE:COM METHYLTRANSFERASE MTBA"/>
    <property type="match status" value="1"/>
</dbReference>
<name>A0A494X022_9FIRM</name>
<dbReference type="InterPro" id="IPR000257">
    <property type="entry name" value="Uroporphyrinogen_deCOase"/>
</dbReference>
<dbReference type="GO" id="GO:0006779">
    <property type="term" value="P:porphyrin-containing compound biosynthetic process"/>
    <property type="evidence" value="ECO:0007669"/>
    <property type="project" value="InterPro"/>
</dbReference>
<organism evidence="8 9">
    <name type="scientific">Desulfofundulus salinus</name>
    <dbReference type="NCBI Taxonomy" id="2419843"/>
    <lineage>
        <taxon>Bacteria</taxon>
        <taxon>Bacillati</taxon>
        <taxon>Bacillota</taxon>
        <taxon>Clostridia</taxon>
        <taxon>Eubacteriales</taxon>
        <taxon>Peptococcaceae</taxon>
        <taxon>Desulfofundulus</taxon>
    </lineage>
</organism>
<dbReference type="RefSeq" id="WP_121452339.1">
    <property type="nucleotide sequence ID" value="NZ_RBWE01000001.1"/>
</dbReference>
<evidence type="ECO:0000256" key="2">
    <source>
        <dbReference type="ARBA" id="ARBA00022603"/>
    </source>
</evidence>
<dbReference type="GO" id="GO:0032259">
    <property type="term" value="P:methylation"/>
    <property type="evidence" value="ECO:0007669"/>
    <property type="project" value="UniProtKB-KW"/>
</dbReference>
<dbReference type="EMBL" id="RBWE01000001">
    <property type="protein sequence ID" value="RKO67952.1"/>
    <property type="molecule type" value="Genomic_DNA"/>
</dbReference>
<evidence type="ECO:0000256" key="4">
    <source>
        <dbReference type="ARBA" id="ARBA00022723"/>
    </source>
</evidence>
<comment type="cofactor">
    <cofactor evidence="1">
        <name>Zn(2+)</name>
        <dbReference type="ChEBI" id="CHEBI:29105"/>
    </cofactor>
</comment>
<dbReference type="NCBIfam" id="TIGR01463">
    <property type="entry name" value="mtaA_cmuA"/>
    <property type="match status" value="1"/>
</dbReference>
<sequence length="338" mass="36676">MTGRERVLKALAGEETDRLPVLSVNQTATYEQMEELNVYWPEANFRAQEMARLASGAHTILGFDAVRVPFCQTVEAEALGCPIKDGGRNNLPSPADYPYKPGDRPTMPEDYLQRGRIPELIRALKLLKEMVGDQALVIGGIIGPYSIAGSLIGATDLLRSSFKKPHLVEPFMEIGELAGRLLARELIKAGADAICIEDMMASLDMISPKIYRDIVLPWQKKLLAELQDIPTIIHICGKLDDVIEDIAGLGVTAISVETKVDAPKAVEKLKKFGRHISLIGGVDAAHTLFSGNVDKVKGEVRKAIADGYSMIAPGCSIPPATPTACLRAMVDEVIGYSQ</sequence>
<dbReference type="GO" id="GO:0046872">
    <property type="term" value="F:metal ion binding"/>
    <property type="evidence" value="ECO:0007669"/>
    <property type="project" value="UniProtKB-KW"/>
</dbReference>
<dbReference type="OrthoDB" id="9780425at2"/>
<keyword evidence="2 8" id="KW-0489">Methyltransferase</keyword>
<dbReference type="SUPFAM" id="SSF51726">
    <property type="entry name" value="UROD/MetE-like"/>
    <property type="match status" value="1"/>
</dbReference>
<evidence type="ECO:0000256" key="6">
    <source>
        <dbReference type="ARBA" id="ARBA00022994"/>
    </source>
</evidence>
<evidence type="ECO:0000256" key="1">
    <source>
        <dbReference type="ARBA" id="ARBA00001947"/>
    </source>
</evidence>
<gene>
    <name evidence="8" type="ORF">D7024_14080</name>
</gene>
<keyword evidence="5" id="KW-0862">Zinc</keyword>
<dbReference type="Proteomes" id="UP000271256">
    <property type="component" value="Unassembled WGS sequence"/>
</dbReference>
<keyword evidence="3 8" id="KW-0808">Transferase</keyword>
<feature type="domain" description="Uroporphyrinogen decarboxylase (URO-D)" evidence="7">
    <location>
        <begin position="3"/>
        <end position="333"/>
    </location>
</feature>
<keyword evidence="4" id="KW-0479">Metal-binding</keyword>